<protein>
    <submittedName>
        <fullName evidence="1">Uncharacterized protein</fullName>
    </submittedName>
</protein>
<reference evidence="1" key="1">
    <citation type="journal article" date="2019" name="bioRxiv">
        <title>The Genome of the Zebra Mussel, Dreissena polymorpha: A Resource for Invasive Species Research.</title>
        <authorList>
            <person name="McCartney M.A."/>
            <person name="Auch B."/>
            <person name="Kono T."/>
            <person name="Mallez S."/>
            <person name="Zhang Y."/>
            <person name="Obille A."/>
            <person name="Becker A."/>
            <person name="Abrahante J.E."/>
            <person name="Garbe J."/>
            <person name="Badalamenti J.P."/>
            <person name="Herman A."/>
            <person name="Mangelson H."/>
            <person name="Liachko I."/>
            <person name="Sullivan S."/>
            <person name="Sone E.D."/>
            <person name="Koren S."/>
            <person name="Silverstein K.A.T."/>
            <person name="Beckman K.B."/>
            <person name="Gohl D.M."/>
        </authorList>
    </citation>
    <scope>NUCLEOTIDE SEQUENCE</scope>
    <source>
        <strain evidence="1">Duluth1</strain>
        <tissue evidence="1">Whole animal</tissue>
    </source>
</reference>
<comment type="caution">
    <text evidence="1">The sequence shown here is derived from an EMBL/GenBank/DDBJ whole genome shotgun (WGS) entry which is preliminary data.</text>
</comment>
<organism evidence="1 2">
    <name type="scientific">Dreissena polymorpha</name>
    <name type="common">Zebra mussel</name>
    <name type="synonym">Mytilus polymorpha</name>
    <dbReference type="NCBI Taxonomy" id="45954"/>
    <lineage>
        <taxon>Eukaryota</taxon>
        <taxon>Metazoa</taxon>
        <taxon>Spiralia</taxon>
        <taxon>Lophotrochozoa</taxon>
        <taxon>Mollusca</taxon>
        <taxon>Bivalvia</taxon>
        <taxon>Autobranchia</taxon>
        <taxon>Heteroconchia</taxon>
        <taxon>Euheterodonta</taxon>
        <taxon>Imparidentia</taxon>
        <taxon>Neoheterodontei</taxon>
        <taxon>Myida</taxon>
        <taxon>Dreissenoidea</taxon>
        <taxon>Dreissenidae</taxon>
        <taxon>Dreissena</taxon>
    </lineage>
</organism>
<evidence type="ECO:0000313" key="2">
    <source>
        <dbReference type="Proteomes" id="UP000828390"/>
    </source>
</evidence>
<name>A0A9D4IE63_DREPO</name>
<dbReference type="Proteomes" id="UP000828390">
    <property type="component" value="Unassembled WGS sequence"/>
</dbReference>
<accession>A0A9D4IE63</accession>
<evidence type="ECO:0000313" key="1">
    <source>
        <dbReference type="EMBL" id="KAH3769087.1"/>
    </source>
</evidence>
<gene>
    <name evidence="1" type="ORF">DPMN_170334</name>
</gene>
<proteinExistence type="predicted"/>
<dbReference type="EMBL" id="JAIWYP010000009">
    <property type="protein sequence ID" value="KAH3769087.1"/>
    <property type="molecule type" value="Genomic_DNA"/>
</dbReference>
<reference evidence="1" key="2">
    <citation type="submission" date="2020-11" db="EMBL/GenBank/DDBJ databases">
        <authorList>
            <person name="McCartney M.A."/>
            <person name="Auch B."/>
            <person name="Kono T."/>
            <person name="Mallez S."/>
            <person name="Becker A."/>
            <person name="Gohl D.M."/>
            <person name="Silverstein K.A.T."/>
            <person name="Koren S."/>
            <person name="Bechman K.B."/>
            <person name="Herman A."/>
            <person name="Abrahante J.E."/>
            <person name="Garbe J."/>
        </authorList>
    </citation>
    <scope>NUCLEOTIDE SEQUENCE</scope>
    <source>
        <strain evidence="1">Duluth1</strain>
        <tissue evidence="1">Whole animal</tissue>
    </source>
</reference>
<sequence length="53" mass="6126">MPRHAQYSKSCIRMAHPETSKQLTPTFLIVRLVAIKVKHPDLRRGIEPATSEW</sequence>
<dbReference type="AlphaFoldDB" id="A0A9D4IE63"/>
<keyword evidence="2" id="KW-1185">Reference proteome</keyword>